<comment type="caution">
    <text evidence="2">The sequence shown here is derived from an EMBL/GenBank/DDBJ whole genome shotgun (WGS) entry which is preliminary data.</text>
</comment>
<name>X1E337_9ZZZZ</name>
<sequence length="57" mass="6106">MTKEKTPPRRKISKIKELKKPILAGGIITVIAIAGIIVGTVLLEDVNDARGNTLVLV</sequence>
<protein>
    <submittedName>
        <fullName evidence="2">Uncharacterized protein</fullName>
    </submittedName>
</protein>
<gene>
    <name evidence="2" type="ORF">S01H4_45949</name>
</gene>
<feature type="non-terminal residue" evidence="2">
    <location>
        <position position="57"/>
    </location>
</feature>
<keyword evidence="1" id="KW-0812">Transmembrane</keyword>
<dbReference type="EMBL" id="BART01025622">
    <property type="protein sequence ID" value="GAH03063.1"/>
    <property type="molecule type" value="Genomic_DNA"/>
</dbReference>
<reference evidence="2" key="1">
    <citation type="journal article" date="2014" name="Front. Microbiol.">
        <title>High frequency of phylogenetically diverse reductive dehalogenase-homologous genes in deep subseafloor sedimentary metagenomes.</title>
        <authorList>
            <person name="Kawai M."/>
            <person name="Futagami T."/>
            <person name="Toyoda A."/>
            <person name="Takaki Y."/>
            <person name="Nishi S."/>
            <person name="Hori S."/>
            <person name="Arai W."/>
            <person name="Tsubouchi T."/>
            <person name="Morono Y."/>
            <person name="Uchiyama I."/>
            <person name="Ito T."/>
            <person name="Fujiyama A."/>
            <person name="Inagaki F."/>
            <person name="Takami H."/>
        </authorList>
    </citation>
    <scope>NUCLEOTIDE SEQUENCE</scope>
    <source>
        <strain evidence="2">Expedition CK06-06</strain>
    </source>
</reference>
<proteinExistence type="predicted"/>
<feature type="transmembrane region" description="Helical" evidence="1">
    <location>
        <begin position="21"/>
        <end position="43"/>
    </location>
</feature>
<evidence type="ECO:0000256" key="1">
    <source>
        <dbReference type="SAM" id="Phobius"/>
    </source>
</evidence>
<keyword evidence="1" id="KW-0472">Membrane</keyword>
<accession>X1E337</accession>
<dbReference type="AlphaFoldDB" id="X1E337"/>
<keyword evidence="1" id="KW-1133">Transmembrane helix</keyword>
<evidence type="ECO:0000313" key="2">
    <source>
        <dbReference type="EMBL" id="GAH03063.1"/>
    </source>
</evidence>
<organism evidence="2">
    <name type="scientific">marine sediment metagenome</name>
    <dbReference type="NCBI Taxonomy" id="412755"/>
    <lineage>
        <taxon>unclassified sequences</taxon>
        <taxon>metagenomes</taxon>
        <taxon>ecological metagenomes</taxon>
    </lineage>
</organism>